<reference evidence="2 3" key="1">
    <citation type="journal article" date="2016" name="Front. Microbiol.">
        <title>Comprehensive Phylogenetic Analysis of Bovine Non-aureus Staphylococci Species Based on Whole-Genome Sequencing.</title>
        <authorList>
            <person name="Naushad S."/>
            <person name="Barkema H.W."/>
            <person name="Luby C."/>
            <person name="Condas L.A."/>
            <person name="Nobrega D.B."/>
            <person name="Carson D.A."/>
            <person name="De Buck J."/>
        </authorList>
    </citation>
    <scope>NUCLEOTIDE SEQUENCE [LARGE SCALE GENOMIC DNA]</scope>
    <source>
        <strain evidence="2 3">SNUC 4337</strain>
    </source>
</reference>
<proteinExistence type="predicted"/>
<evidence type="ECO:0000313" key="2">
    <source>
        <dbReference type="EMBL" id="PTK58060.1"/>
    </source>
</evidence>
<sequence>MKKKFKVFTFILSTSIILSACSGNSVGNKKEVKMGEMMNKGKHIFYVVSNQQDTKVDAHGRFYEIGEDQDEPMVGTKPSKDTYIDRIIETDNGEMKVYDAGLNETFDGDKDNEFIKLKDLKDKDDDEIIKMAKERDKENFKRQKKEKVDTLRADNESTDRVENFKYKKPEKRDAKISVVEDESGNHTAIERFYLTQNGMGKEPMNINHNGNMEKDTEYFYKPEDLNSVFMEYDVNNVKPFKIYDKSYVGLGKKSGDTMLITKVGNKTEKSKFDEPDSDYVEIDEDS</sequence>
<dbReference type="Proteomes" id="UP000240400">
    <property type="component" value="Unassembled WGS sequence"/>
</dbReference>
<dbReference type="AlphaFoldDB" id="A0A2T4S8H8"/>
<dbReference type="EMBL" id="PZHR01000069">
    <property type="protein sequence ID" value="PTK58060.1"/>
    <property type="molecule type" value="Genomic_DNA"/>
</dbReference>
<evidence type="ECO:0000256" key="1">
    <source>
        <dbReference type="SAM" id="SignalP"/>
    </source>
</evidence>
<evidence type="ECO:0000313" key="3">
    <source>
        <dbReference type="Proteomes" id="UP000240400"/>
    </source>
</evidence>
<comment type="caution">
    <text evidence="2">The sequence shown here is derived from an EMBL/GenBank/DDBJ whole genome shotgun (WGS) entry which is preliminary data.</text>
</comment>
<dbReference type="RefSeq" id="WP_107628752.1">
    <property type="nucleotide sequence ID" value="NZ_PZHR01000069.1"/>
</dbReference>
<feature type="chain" id="PRO_5039179717" description="Lipoprotein" evidence="1">
    <location>
        <begin position="21"/>
        <end position="286"/>
    </location>
</feature>
<dbReference type="PROSITE" id="PS51257">
    <property type="entry name" value="PROKAR_LIPOPROTEIN"/>
    <property type="match status" value="1"/>
</dbReference>
<gene>
    <name evidence="2" type="ORF">BUZ61_10835</name>
</gene>
<feature type="signal peptide" evidence="1">
    <location>
        <begin position="1"/>
        <end position="20"/>
    </location>
</feature>
<keyword evidence="1" id="KW-0732">Signal</keyword>
<name>A0A2T4S8H8_9STAP</name>
<protein>
    <recommendedName>
        <fullName evidence="4">Lipoprotein</fullName>
    </recommendedName>
</protein>
<accession>A0A2T4S8H8</accession>
<evidence type="ECO:0008006" key="4">
    <source>
        <dbReference type="Google" id="ProtNLM"/>
    </source>
</evidence>
<dbReference type="OrthoDB" id="10015274at2"/>
<organism evidence="2 3">
    <name type="scientific">Staphylococcus nepalensis</name>
    <dbReference type="NCBI Taxonomy" id="214473"/>
    <lineage>
        <taxon>Bacteria</taxon>
        <taxon>Bacillati</taxon>
        <taxon>Bacillota</taxon>
        <taxon>Bacilli</taxon>
        <taxon>Bacillales</taxon>
        <taxon>Staphylococcaceae</taxon>
        <taxon>Staphylococcus</taxon>
    </lineage>
</organism>